<keyword evidence="8" id="KW-1185">Reference proteome</keyword>
<dbReference type="PANTHER" id="PTHR21576">
    <property type="entry name" value="UNCHARACTERIZED NODULIN-LIKE PROTEIN"/>
    <property type="match status" value="1"/>
</dbReference>
<feature type="transmembrane region" description="Helical" evidence="5">
    <location>
        <begin position="115"/>
        <end position="137"/>
    </location>
</feature>
<proteinExistence type="predicted"/>
<evidence type="ECO:0000313" key="8">
    <source>
        <dbReference type="Proteomes" id="UP000559256"/>
    </source>
</evidence>
<feature type="transmembrane region" description="Helical" evidence="5">
    <location>
        <begin position="157"/>
        <end position="179"/>
    </location>
</feature>
<organism evidence="7 8">
    <name type="scientific">Tetrapyrgos nigripes</name>
    <dbReference type="NCBI Taxonomy" id="182062"/>
    <lineage>
        <taxon>Eukaryota</taxon>
        <taxon>Fungi</taxon>
        <taxon>Dikarya</taxon>
        <taxon>Basidiomycota</taxon>
        <taxon>Agaricomycotina</taxon>
        <taxon>Agaricomycetes</taxon>
        <taxon>Agaricomycetidae</taxon>
        <taxon>Agaricales</taxon>
        <taxon>Marasmiineae</taxon>
        <taxon>Marasmiaceae</taxon>
        <taxon>Tetrapyrgos</taxon>
    </lineage>
</organism>
<sequence>MPQSPGGLPEPLSIRRLLNLVASLLVSLASGTNYVFSAYAPQLAARLHVSHTRLNVIALAGNVGVYLSSPVWGLVVDRFGPKPNMFTGFCFLLAGYTGIRVIYDTGLPSSTSALPTVIFLLLVMFSFMTGVGGNAGFSAALNATAKTFPDSMRGSTVGLVVSGFGLSAFVFSFIARHAFPGKTSYLLLTLALGTAVPMLVGFFIVRPIPLPAPGLFPERIDQRTPLLQSEDASLPIHQRNSASTSTRSRTSKFRRPLLEHIHGKELAVSLDFWILFSIFSLVSGTGLMYINNVGSMAQVLYIHENPTRYDDLEVSQWQATQVSVISLTSFVGRIFIGLLSDFAKAHFGLPRSHLLIVVTGTALCSQIVASQIILVAHLWRASALLGVAYGMLFSLCTSLVFEWFGLAHFSETVGFLTVSPLIGGNIFSLAFGRNLDAHETDSSPASPIVPSAFSHVRSQPRMTDTLHSPSQRQCDQGRACYVDTLYLTIGACALTVLLSIWAGWRDHKRIEASLIEPEADAEDNGRVEVNQTED</sequence>
<dbReference type="GO" id="GO:0000329">
    <property type="term" value="C:fungal-type vacuole membrane"/>
    <property type="evidence" value="ECO:0007669"/>
    <property type="project" value="TreeGrafter"/>
</dbReference>
<dbReference type="InterPro" id="IPR036259">
    <property type="entry name" value="MFS_trans_sf"/>
</dbReference>
<feature type="domain" description="Major facilitator superfamily (MFS) profile" evidence="6">
    <location>
        <begin position="1"/>
        <end position="209"/>
    </location>
</feature>
<evidence type="ECO:0000256" key="4">
    <source>
        <dbReference type="ARBA" id="ARBA00023136"/>
    </source>
</evidence>
<feature type="transmembrane region" description="Helical" evidence="5">
    <location>
        <begin position="185"/>
        <end position="205"/>
    </location>
</feature>
<name>A0A8H5H049_9AGAR</name>
<evidence type="ECO:0000256" key="1">
    <source>
        <dbReference type="ARBA" id="ARBA00004141"/>
    </source>
</evidence>
<keyword evidence="3 5" id="KW-1133">Transmembrane helix</keyword>
<keyword evidence="2 5" id="KW-0812">Transmembrane</keyword>
<comment type="caution">
    <text evidence="7">The sequence shown here is derived from an EMBL/GenBank/DDBJ whole genome shotgun (WGS) entry which is preliminary data.</text>
</comment>
<feature type="transmembrane region" description="Helical" evidence="5">
    <location>
        <begin position="381"/>
        <end position="401"/>
    </location>
</feature>
<feature type="transmembrane region" description="Helical" evidence="5">
    <location>
        <begin position="56"/>
        <end position="76"/>
    </location>
</feature>
<feature type="transmembrane region" description="Helical" evidence="5">
    <location>
        <begin position="83"/>
        <end position="103"/>
    </location>
</feature>
<evidence type="ECO:0000259" key="6">
    <source>
        <dbReference type="PROSITE" id="PS50850"/>
    </source>
</evidence>
<reference evidence="7 8" key="1">
    <citation type="journal article" date="2020" name="ISME J.">
        <title>Uncovering the hidden diversity of litter-decomposition mechanisms in mushroom-forming fungi.</title>
        <authorList>
            <person name="Floudas D."/>
            <person name="Bentzer J."/>
            <person name="Ahren D."/>
            <person name="Johansson T."/>
            <person name="Persson P."/>
            <person name="Tunlid A."/>
        </authorList>
    </citation>
    <scope>NUCLEOTIDE SEQUENCE [LARGE SCALE GENOMIC DNA]</scope>
    <source>
        <strain evidence="7 8">CBS 291.85</strain>
    </source>
</reference>
<dbReference type="OrthoDB" id="410267at2759"/>
<dbReference type="Pfam" id="PF07690">
    <property type="entry name" value="MFS_1"/>
    <property type="match status" value="1"/>
</dbReference>
<dbReference type="PANTHER" id="PTHR21576:SF160">
    <property type="entry name" value="NODULIN-LIKE DOMAIN-CONTAINING PROTEIN"/>
    <property type="match status" value="1"/>
</dbReference>
<dbReference type="GO" id="GO:0022857">
    <property type="term" value="F:transmembrane transporter activity"/>
    <property type="evidence" value="ECO:0007669"/>
    <property type="project" value="InterPro"/>
</dbReference>
<feature type="transmembrane region" description="Helical" evidence="5">
    <location>
        <begin position="272"/>
        <end position="290"/>
    </location>
</feature>
<evidence type="ECO:0000256" key="2">
    <source>
        <dbReference type="ARBA" id="ARBA00022692"/>
    </source>
</evidence>
<feature type="transmembrane region" description="Helical" evidence="5">
    <location>
        <begin position="485"/>
        <end position="504"/>
    </location>
</feature>
<dbReference type="Proteomes" id="UP000559256">
    <property type="component" value="Unassembled WGS sequence"/>
</dbReference>
<dbReference type="InterPro" id="IPR011701">
    <property type="entry name" value="MFS"/>
</dbReference>
<feature type="transmembrane region" description="Helical" evidence="5">
    <location>
        <begin position="413"/>
        <end position="432"/>
    </location>
</feature>
<feature type="transmembrane region" description="Helical" evidence="5">
    <location>
        <begin position="322"/>
        <end position="342"/>
    </location>
</feature>
<dbReference type="InterPro" id="IPR020846">
    <property type="entry name" value="MFS_dom"/>
</dbReference>
<evidence type="ECO:0000313" key="7">
    <source>
        <dbReference type="EMBL" id="KAF5374217.1"/>
    </source>
</evidence>
<dbReference type="Gene3D" id="1.20.1250.20">
    <property type="entry name" value="MFS general substrate transporter like domains"/>
    <property type="match status" value="2"/>
</dbReference>
<dbReference type="SUPFAM" id="SSF103473">
    <property type="entry name" value="MFS general substrate transporter"/>
    <property type="match status" value="1"/>
</dbReference>
<accession>A0A8H5H049</accession>
<comment type="subcellular location">
    <subcellularLocation>
        <location evidence="1">Membrane</location>
        <topology evidence="1">Multi-pass membrane protein</topology>
    </subcellularLocation>
</comment>
<dbReference type="EMBL" id="JAACJM010000002">
    <property type="protein sequence ID" value="KAF5374217.1"/>
    <property type="molecule type" value="Genomic_DNA"/>
</dbReference>
<feature type="transmembrane region" description="Helical" evidence="5">
    <location>
        <begin position="354"/>
        <end position="375"/>
    </location>
</feature>
<evidence type="ECO:0000256" key="3">
    <source>
        <dbReference type="ARBA" id="ARBA00022989"/>
    </source>
</evidence>
<gene>
    <name evidence="7" type="ORF">D9758_004666</name>
</gene>
<dbReference type="PROSITE" id="PS50850">
    <property type="entry name" value="MFS"/>
    <property type="match status" value="1"/>
</dbReference>
<protein>
    <recommendedName>
        <fullName evidence="6">Major facilitator superfamily (MFS) profile domain-containing protein</fullName>
    </recommendedName>
</protein>
<dbReference type="AlphaFoldDB" id="A0A8H5H049"/>
<feature type="transmembrane region" description="Helical" evidence="5">
    <location>
        <begin position="17"/>
        <end position="36"/>
    </location>
</feature>
<evidence type="ECO:0000256" key="5">
    <source>
        <dbReference type="SAM" id="Phobius"/>
    </source>
</evidence>
<keyword evidence="4 5" id="KW-0472">Membrane</keyword>